<evidence type="ECO:0000256" key="1">
    <source>
        <dbReference type="SAM" id="Coils"/>
    </source>
</evidence>
<reference evidence="3 4" key="1">
    <citation type="journal article" date="2013" name="Genome Announc.">
        <title>Complete Genome Sequence of Wohlfahrtiimonas chitiniclastica Strain SH04, Isolated from Chrysomya megacephala Collected from Pudong International Airport in China.</title>
        <authorList>
            <person name="Cao X.M."/>
            <person name="Chen T."/>
            <person name="Xu L.Z."/>
            <person name="Yao L.S."/>
            <person name="Qi J."/>
            <person name="Zhang X.L."/>
            <person name="Yan Q.L."/>
            <person name="Deng Y.H."/>
            <person name="Guo T.Y."/>
            <person name="Wang J."/>
            <person name="Hu K.X."/>
            <person name="Xu B.L."/>
        </authorList>
    </citation>
    <scope>NUCLEOTIDE SEQUENCE [LARGE SCALE GENOMIC DNA]</scope>
    <source>
        <strain evidence="3 4">SH04</strain>
    </source>
</reference>
<protein>
    <recommendedName>
        <fullName evidence="2">CRISPR system ring nuclease SSO1393-like domain-containing protein</fullName>
    </recommendedName>
</protein>
<sequence length="479" mass="54822">MAKDKCVICTIGTSIANGCELQSEYFKTGHPWEEDTSVFEQQISIRVAQLKNNVHKISAEINSLERLGLTKNSKVVLLATDNAASKACANELKIVIVQLFNLAKQNVEIKRINGLQVHDVKLLKEKGFRELITSVLTYLTDDDINYQYDLVLNPTGGYKGVIPFLIVLGMLYGKRSVYIFEHAEQLINLPPLPFTFDIDIYNRVVPALKRIDEQTAISEQEYYSCIIDYTEHEKPLFSSFIEPIDNNMVTISALAEVLLSIENRNAVPIVSQSVIDGLQDDMTHPGLALKRLIKNSVNPLWRKQHSEKWYTTDLIVIKQNATAERLAGFIKDNAFHVAYAFRTHEAYERDLPKYNENSAKNMNYTQWVMVENIGQAQSNHHADLLKERDQLLIDKIQLSKQVQILEDKVGANDLVKLEDRIQIDELQQTVIELEQQLLNVKIMLGSQEIESQQIQPQLKQQKSTLKGLWSKFLYMFQIK</sequence>
<evidence type="ECO:0000313" key="4">
    <source>
        <dbReference type="Proteomes" id="UP000011617"/>
    </source>
</evidence>
<name>L8Y0H6_9GAMM</name>
<dbReference type="InterPro" id="IPR013442">
    <property type="entry name" value="SSO1393-like"/>
</dbReference>
<dbReference type="OrthoDB" id="5800435at2"/>
<dbReference type="HOGENOM" id="CLU_569782_0_0_6"/>
<gene>
    <name evidence="3" type="ORF">F387_01167</name>
</gene>
<dbReference type="NCBIfam" id="TIGR02619">
    <property type="entry name" value="putative CRISPR-associated protein, APE2256 family"/>
    <property type="match status" value="1"/>
</dbReference>
<dbReference type="RefSeq" id="WP_008315134.1">
    <property type="nucleotide sequence ID" value="NZ_KB372778.1"/>
</dbReference>
<dbReference type="EMBL" id="AOBV01000004">
    <property type="protein sequence ID" value="ELV08569.1"/>
    <property type="molecule type" value="Genomic_DNA"/>
</dbReference>
<organism evidence="3 4">
    <name type="scientific">Wohlfahrtiimonas chitiniclastica SH04</name>
    <dbReference type="NCBI Taxonomy" id="1261130"/>
    <lineage>
        <taxon>Bacteria</taxon>
        <taxon>Pseudomonadati</taxon>
        <taxon>Pseudomonadota</taxon>
        <taxon>Gammaproteobacteria</taxon>
        <taxon>Cardiobacteriales</taxon>
        <taxon>Ignatzschineriaceae</taxon>
        <taxon>Wohlfahrtiimonas</taxon>
    </lineage>
</organism>
<proteinExistence type="predicted"/>
<dbReference type="Gene3D" id="3.40.50.10770">
    <property type="entry name" value="Hypothetical protein VC1899 like domain (Restriction endonuclease-like)"/>
    <property type="match status" value="1"/>
</dbReference>
<evidence type="ECO:0000313" key="3">
    <source>
        <dbReference type="EMBL" id="ELV08569.1"/>
    </source>
</evidence>
<dbReference type="AlphaFoldDB" id="L8Y0H6"/>
<dbReference type="Pfam" id="PF09651">
    <property type="entry name" value="Cas_APE2256"/>
    <property type="match status" value="1"/>
</dbReference>
<accession>L8Y0H6</accession>
<comment type="caution">
    <text evidence="3">The sequence shown here is derived from an EMBL/GenBank/DDBJ whole genome shotgun (WGS) entry which is preliminary data.</text>
</comment>
<dbReference type="Proteomes" id="UP000011617">
    <property type="component" value="Unassembled WGS sequence"/>
</dbReference>
<evidence type="ECO:0000259" key="2">
    <source>
        <dbReference type="Pfam" id="PF09651"/>
    </source>
</evidence>
<feature type="domain" description="CRISPR system ring nuclease SSO1393-like" evidence="2">
    <location>
        <begin position="56"/>
        <end position="192"/>
    </location>
</feature>
<dbReference type="PATRIC" id="fig|1261130.3.peg.658"/>
<keyword evidence="1" id="KW-0175">Coiled coil</keyword>
<feature type="coiled-coil region" evidence="1">
    <location>
        <begin position="388"/>
        <end position="443"/>
    </location>
</feature>
<keyword evidence="4" id="KW-1185">Reference proteome</keyword>